<reference evidence="3" key="2">
    <citation type="submission" date="2020-10" db="UniProtKB">
        <authorList>
            <consortium name="WormBaseParasite"/>
        </authorList>
    </citation>
    <scope>IDENTIFICATION</scope>
</reference>
<sequence>MSSNASPNTAAACSSSQKQSSTGSDIDRDRVLAGGEEIAADRFPFSLVSLAKACFVTSLVIVSIDPTFANGLVDISLFHPIFPSSISQSSVSVFLP</sequence>
<evidence type="ECO:0000256" key="1">
    <source>
        <dbReference type="SAM" id="MobiDB-lite"/>
    </source>
</evidence>
<proteinExistence type="predicted"/>
<accession>A0A7E4W0F8</accession>
<evidence type="ECO:0000313" key="3">
    <source>
        <dbReference type="WBParaSite" id="Pan_g537.t1"/>
    </source>
</evidence>
<dbReference type="Proteomes" id="UP000492821">
    <property type="component" value="Unassembled WGS sequence"/>
</dbReference>
<dbReference type="AlphaFoldDB" id="A0A7E4W0F8"/>
<keyword evidence="2" id="KW-1185">Reference proteome</keyword>
<feature type="region of interest" description="Disordered" evidence="1">
    <location>
        <begin position="1"/>
        <end position="27"/>
    </location>
</feature>
<feature type="compositionally biased region" description="Low complexity" evidence="1">
    <location>
        <begin position="14"/>
        <end position="24"/>
    </location>
</feature>
<feature type="compositionally biased region" description="Polar residues" evidence="1">
    <location>
        <begin position="1"/>
        <end position="13"/>
    </location>
</feature>
<reference evidence="2" key="1">
    <citation type="journal article" date="2013" name="Genetics">
        <title>The draft genome and transcriptome of Panagrellus redivivus are shaped by the harsh demands of a free-living lifestyle.</title>
        <authorList>
            <person name="Srinivasan J."/>
            <person name="Dillman A.R."/>
            <person name="Macchietto M.G."/>
            <person name="Heikkinen L."/>
            <person name="Lakso M."/>
            <person name="Fracchia K.M."/>
            <person name="Antoshechkin I."/>
            <person name="Mortazavi A."/>
            <person name="Wong G."/>
            <person name="Sternberg P.W."/>
        </authorList>
    </citation>
    <scope>NUCLEOTIDE SEQUENCE [LARGE SCALE GENOMIC DNA]</scope>
    <source>
        <strain evidence="2">MT8872</strain>
    </source>
</reference>
<protein>
    <submittedName>
        <fullName evidence="3">Uncharacterized protein</fullName>
    </submittedName>
</protein>
<dbReference type="WBParaSite" id="Pan_g537.t1">
    <property type="protein sequence ID" value="Pan_g537.t1"/>
    <property type="gene ID" value="Pan_g537"/>
</dbReference>
<name>A0A7E4W0F8_PANRE</name>
<evidence type="ECO:0000313" key="2">
    <source>
        <dbReference type="Proteomes" id="UP000492821"/>
    </source>
</evidence>
<organism evidence="2 3">
    <name type="scientific">Panagrellus redivivus</name>
    <name type="common">Microworm</name>
    <dbReference type="NCBI Taxonomy" id="6233"/>
    <lineage>
        <taxon>Eukaryota</taxon>
        <taxon>Metazoa</taxon>
        <taxon>Ecdysozoa</taxon>
        <taxon>Nematoda</taxon>
        <taxon>Chromadorea</taxon>
        <taxon>Rhabditida</taxon>
        <taxon>Tylenchina</taxon>
        <taxon>Panagrolaimomorpha</taxon>
        <taxon>Panagrolaimoidea</taxon>
        <taxon>Panagrolaimidae</taxon>
        <taxon>Panagrellus</taxon>
    </lineage>
</organism>